<accession>A0ABU9YYE0</accession>
<gene>
    <name evidence="2" type="ORF">ABDB84_08965</name>
</gene>
<evidence type="ECO:0000313" key="2">
    <source>
        <dbReference type="EMBL" id="MEN3068606.1"/>
    </source>
</evidence>
<reference evidence="2 3" key="1">
    <citation type="journal article" date="2018" name="Int. J. Syst. Evol. Microbiol.">
        <title>Uliginosibacterium sediminicola sp. nov., isolated from freshwater sediment.</title>
        <authorList>
            <person name="Hwang W.M."/>
            <person name="Kim S.M."/>
            <person name="Kang K."/>
            <person name="Ahn T.Y."/>
        </authorList>
    </citation>
    <scope>NUCLEOTIDE SEQUENCE [LARGE SCALE GENOMIC DNA]</scope>
    <source>
        <strain evidence="2 3">M1-21</strain>
    </source>
</reference>
<dbReference type="PROSITE" id="PS51819">
    <property type="entry name" value="VOC"/>
    <property type="match status" value="1"/>
</dbReference>
<evidence type="ECO:0000259" key="1">
    <source>
        <dbReference type="PROSITE" id="PS51819"/>
    </source>
</evidence>
<feature type="domain" description="VOC" evidence="1">
    <location>
        <begin position="152"/>
        <end position="278"/>
    </location>
</feature>
<organism evidence="2 3">
    <name type="scientific">Uliginosibacterium sediminicola</name>
    <dbReference type="NCBI Taxonomy" id="2024550"/>
    <lineage>
        <taxon>Bacteria</taxon>
        <taxon>Pseudomonadati</taxon>
        <taxon>Pseudomonadota</taxon>
        <taxon>Betaproteobacteria</taxon>
        <taxon>Rhodocyclales</taxon>
        <taxon>Zoogloeaceae</taxon>
        <taxon>Uliginosibacterium</taxon>
    </lineage>
</organism>
<dbReference type="InterPro" id="IPR004360">
    <property type="entry name" value="Glyas_Fos-R_dOase_dom"/>
</dbReference>
<dbReference type="RefSeq" id="WP_345919377.1">
    <property type="nucleotide sequence ID" value="NZ_JBDIVE010000004.1"/>
</dbReference>
<dbReference type="Gene3D" id="3.10.180.10">
    <property type="entry name" value="2,3-Dihydroxybiphenyl 1,2-Dioxygenase, domain 1"/>
    <property type="match status" value="2"/>
</dbReference>
<protein>
    <submittedName>
        <fullName evidence="2">VOC family protein</fullName>
    </submittedName>
</protein>
<dbReference type="SUPFAM" id="SSF54593">
    <property type="entry name" value="Glyoxalase/Bleomycin resistance protein/Dihydroxybiphenyl dioxygenase"/>
    <property type="match status" value="1"/>
</dbReference>
<keyword evidence="3" id="KW-1185">Reference proteome</keyword>
<name>A0ABU9YYE0_9RHOO</name>
<dbReference type="InterPro" id="IPR037523">
    <property type="entry name" value="VOC_core"/>
</dbReference>
<dbReference type="InterPro" id="IPR029068">
    <property type="entry name" value="Glyas_Bleomycin-R_OHBP_Dase"/>
</dbReference>
<comment type="caution">
    <text evidence="2">The sequence shown here is derived from an EMBL/GenBank/DDBJ whole genome shotgun (WGS) entry which is preliminary data.</text>
</comment>
<dbReference type="Proteomes" id="UP001410394">
    <property type="component" value="Unassembled WGS sequence"/>
</dbReference>
<dbReference type="EMBL" id="JBDIVE010000004">
    <property type="protein sequence ID" value="MEN3068606.1"/>
    <property type="molecule type" value="Genomic_DNA"/>
</dbReference>
<evidence type="ECO:0000313" key="3">
    <source>
        <dbReference type="Proteomes" id="UP001410394"/>
    </source>
</evidence>
<proteinExistence type="predicted"/>
<sequence length="311" mass="34626">MTVARDILYVRYQLADLDSAEAFMTDFGLTTVQHDAKVLRMRGAEAAPFIYEAVKGDENRFLGVGFSVRSRAALQHLASLPGSAPVAPLNTKEGGEFVRMQMPDGFLIDAVWSSERPADCRVRGPFSFNAGHRKQRTNASIRQRAEAAPALRLGHVVLHVSNHREAVRWLNERLGLIASDHFGPPPGRIEDAVGSFMRVDAGGEYVDHHCLLVLESKRIGVHHCSFELQDIDHLMAAHDYLLARGYRLDCGVGRHLLGSQIYDYWRDPAGFRVEHYTDGDIVNAQHTPTVFTGSADETTQWGMAPDKAFFD</sequence>
<dbReference type="Pfam" id="PF00903">
    <property type="entry name" value="Glyoxalase"/>
    <property type="match status" value="1"/>
</dbReference>